<evidence type="ECO:0000313" key="1">
    <source>
        <dbReference type="EMBL" id="NDV40553.1"/>
    </source>
</evidence>
<accession>A0A6B2LU48</accession>
<protein>
    <submittedName>
        <fullName evidence="1">Uncharacterized protein</fullName>
    </submittedName>
</protein>
<name>A0A6B2LU48_9EUKA</name>
<proteinExistence type="predicted"/>
<dbReference type="AlphaFoldDB" id="A0A6B2LU48"/>
<sequence length="69" mass="8326">MKCKTFVVPCILMLAIMPNGLIKAFYCFSKFFQFDKQVAFVVRPIFKNWVKEKDFIKAFYCFFILFEFV</sequence>
<dbReference type="EMBL" id="GIBP01011584">
    <property type="protein sequence ID" value="NDV40553.1"/>
    <property type="molecule type" value="Transcribed_RNA"/>
</dbReference>
<reference evidence="1" key="1">
    <citation type="journal article" date="2020" name="J. Eukaryot. Microbiol.">
        <title>De novo Sequencing, Assembly and Annotation of the Transcriptome for the Free-Living Testate Amoeba Arcella intermedia.</title>
        <authorList>
            <person name="Ribeiro G.M."/>
            <person name="Porfirio-Sousa A.L."/>
            <person name="Maurer-Alcala X.X."/>
            <person name="Katz L.A."/>
            <person name="Lahr D.J.G."/>
        </authorList>
    </citation>
    <scope>NUCLEOTIDE SEQUENCE</scope>
</reference>
<organism evidence="1">
    <name type="scientific">Arcella intermedia</name>
    <dbReference type="NCBI Taxonomy" id="1963864"/>
    <lineage>
        <taxon>Eukaryota</taxon>
        <taxon>Amoebozoa</taxon>
        <taxon>Tubulinea</taxon>
        <taxon>Elardia</taxon>
        <taxon>Arcellinida</taxon>
        <taxon>Sphaerothecina</taxon>
        <taxon>Arcellidae</taxon>
        <taxon>Arcella</taxon>
    </lineage>
</organism>